<feature type="compositionally biased region" description="Low complexity" evidence="1">
    <location>
        <begin position="28"/>
        <end position="38"/>
    </location>
</feature>
<evidence type="ECO:0000313" key="3">
    <source>
        <dbReference type="Proteomes" id="UP001150238"/>
    </source>
</evidence>
<evidence type="ECO:0000256" key="1">
    <source>
        <dbReference type="SAM" id="MobiDB-lite"/>
    </source>
</evidence>
<reference evidence="2" key="2">
    <citation type="journal article" date="2023" name="Proc. Natl. Acad. Sci. U.S.A.">
        <title>A global phylogenomic analysis of the shiitake genus Lentinula.</title>
        <authorList>
            <person name="Sierra-Patev S."/>
            <person name="Min B."/>
            <person name="Naranjo-Ortiz M."/>
            <person name="Looney B."/>
            <person name="Konkel Z."/>
            <person name="Slot J.C."/>
            <person name="Sakamoto Y."/>
            <person name="Steenwyk J.L."/>
            <person name="Rokas A."/>
            <person name="Carro J."/>
            <person name="Camarero S."/>
            <person name="Ferreira P."/>
            <person name="Molpeceres G."/>
            <person name="Ruiz-Duenas F.J."/>
            <person name="Serrano A."/>
            <person name="Henrissat B."/>
            <person name="Drula E."/>
            <person name="Hughes K.W."/>
            <person name="Mata J.L."/>
            <person name="Ishikawa N.K."/>
            <person name="Vargas-Isla R."/>
            <person name="Ushijima S."/>
            <person name="Smith C.A."/>
            <person name="Donoghue J."/>
            <person name="Ahrendt S."/>
            <person name="Andreopoulos W."/>
            <person name="He G."/>
            <person name="LaButti K."/>
            <person name="Lipzen A."/>
            <person name="Ng V."/>
            <person name="Riley R."/>
            <person name="Sandor L."/>
            <person name="Barry K."/>
            <person name="Martinez A.T."/>
            <person name="Xiao Y."/>
            <person name="Gibbons J.G."/>
            <person name="Terashima K."/>
            <person name="Grigoriev I.V."/>
            <person name="Hibbett D."/>
        </authorList>
    </citation>
    <scope>NUCLEOTIDE SEQUENCE</scope>
    <source>
        <strain evidence="2">Sp2 HRB7682 ss15</strain>
    </source>
</reference>
<protein>
    <recommendedName>
        <fullName evidence="4">Brain protein I3</fullName>
    </recommendedName>
</protein>
<feature type="compositionally biased region" description="Pro residues" evidence="1">
    <location>
        <begin position="39"/>
        <end position="52"/>
    </location>
</feature>
<gene>
    <name evidence="2" type="ORF">C8J55DRAFT_517635</name>
</gene>
<dbReference type="Proteomes" id="UP001150238">
    <property type="component" value="Unassembled WGS sequence"/>
</dbReference>
<feature type="region of interest" description="Disordered" evidence="1">
    <location>
        <begin position="1"/>
        <end position="52"/>
    </location>
</feature>
<reference evidence="2" key="1">
    <citation type="submission" date="2022-08" db="EMBL/GenBank/DDBJ databases">
        <authorList>
            <consortium name="DOE Joint Genome Institute"/>
            <person name="Min B."/>
            <person name="Riley R."/>
            <person name="Sierra-Patev S."/>
            <person name="Naranjo-Ortiz M."/>
            <person name="Looney B."/>
            <person name="Konkel Z."/>
            <person name="Slot J.C."/>
            <person name="Sakamoto Y."/>
            <person name="Steenwyk J.L."/>
            <person name="Rokas A."/>
            <person name="Carro J."/>
            <person name="Camarero S."/>
            <person name="Ferreira P."/>
            <person name="Molpeceres G."/>
            <person name="Ruiz-Duenas F.J."/>
            <person name="Serrano A."/>
            <person name="Henrissat B."/>
            <person name="Drula E."/>
            <person name="Hughes K.W."/>
            <person name="Mata J.L."/>
            <person name="Ishikawa N.K."/>
            <person name="Vargas-Isla R."/>
            <person name="Ushijima S."/>
            <person name="Smith C.A."/>
            <person name="Ahrendt S."/>
            <person name="Andreopoulos W."/>
            <person name="He G."/>
            <person name="Labutti K."/>
            <person name="Lipzen A."/>
            <person name="Ng V."/>
            <person name="Sandor L."/>
            <person name="Barry K."/>
            <person name="Martinez A.T."/>
            <person name="Xiao Y."/>
            <person name="Gibbons J.G."/>
            <person name="Terashima K."/>
            <person name="Hibbett D.S."/>
            <person name="Grigoriev I.V."/>
        </authorList>
    </citation>
    <scope>NUCLEOTIDE SEQUENCE</scope>
    <source>
        <strain evidence="2">Sp2 HRB7682 ss15</strain>
    </source>
</reference>
<dbReference type="EMBL" id="JANVFS010000022">
    <property type="protein sequence ID" value="KAJ4475217.1"/>
    <property type="molecule type" value="Genomic_DNA"/>
</dbReference>
<dbReference type="AlphaFoldDB" id="A0A9W9DLU8"/>
<organism evidence="2 3">
    <name type="scientific">Lentinula lateritia</name>
    <dbReference type="NCBI Taxonomy" id="40482"/>
    <lineage>
        <taxon>Eukaryota</taxon>
        <taxon>Fungi</taxon>
        <taxon>Dikarya</taxon>
        <taxon>Basidiomycota</taxon>
        <taxon>Agaricomycotina</taxon>
        <taxon>Agaricomycetes</taxon>
        <taxon>Agaricomycetidae</taxon>
        <taxon>Agaricales</taxon>
        <taxon>Marasmiineae</taxon>
        <taxon>Omphalotaceae</taxon>
        <taxon>Lentinula</taxon>
    </lineage>
</organism>
<accession>A0A9W9DLU8</accession>
<sequence>MSNPPAYTPTSIQNPSNVESPKPQTHIQPPQSAVQPQPLVQPPPVTLPQPEMLPPHVMSVEQAGEQYRTQLFAQCAQGIHDPDTKYGVCGIITAVVCFPIGLICLFTDTEQRCHRCGVRLDK</sequence>
<proteinExistence type="predicted"/>
<evidence type="ECO:0000313" key="2">
    <source>
        <dbReference type="EMBL" id="KAJ4475217.1"/>
    </source>
</evidence>
<comment type="caution">
    <text evidence="2">The sequence shown here is derived from an EMBL/GenBank/DDBJ whole genome shotgun (WGS) entry which is preliminary data.</text>
</comment>
<evidence type="ECO:0008006" key="4">
    <source>
        <dbReference type="Google" id="ProtNLM"/>
    </source>
</evidence>
<feature type="compositionally biased region" description="Polar residues" evidence="1">
    <location>
        <begin position="1"/>
        <end position="27"/>
    </location>
</feature>
<name>A0A9W9DLU8_9AGAR</name>